<reference evidence="3" key="2">
    <citation type="submission" date="2021-09" db="EMBL/GenBank/DDBJ databases">
        <authorList>
            <person name="Jia N."/>
            <person name="Wang J."/>
            <person name="Shi W."/>
            <person name="Du L."/>
            <person name="Sun Y."/>
            <person name="Zhan W."/>
            <person name="Jiang J."/>
            <person name="Wang Q."/>
            <person name="Zhang B."/>
            <person name="Ji P."/>
            <person name="Sakyi L.B."/>
            <person name="Cui X."/>
            <person name="Yuan T."/>
            <person name="Jiang B."/>
            <person name="Yang W."/>
            <person name="Lam T.T.-Y."/>
            <person name="Chang Q."/>
            <person name="Ding S."/>
            <person name="Wang X."/>
            <person name="Zhu J."/>
            <person name="Ruan X."/>
            <person name="Zhao L."/>
            <person name="Wei J."/>
            <person name="Que T."/>
            <person name="Du C."/>
            <person name="Cheng J."/>
            <person name="Dai P."/>
            <person name="Han X."/>
            <person name="Huang E."/>
            <person name="Gao Y."/>
            <person name="Liu J."/>
            <person name="Shao H."/>
            <person name="Ye R."/>
            <person name="Li L."/>
            <person name="Wei W."/>
            <person name="Wang X."/>
            <person name="Wang C."/>
            <person name="Huo Q."/>
            <person name="Li W."/>
            <person name="Guo W."/>
            <person name="Chen H."/>
            <person name="Chen S."/>
            <person name="Zhou L."/>
            <person name="Zhou L."/>
            <person name="Ni X."/>
            <person name="Tian J."/>
            <person name="Zhou Y."/>
            <person name="Sheng Y."/>
            <person name="Liu T."/>
            <person name="Pan Y."/>
            <person name="Xia L."/>
            <person name="Li J."/>
            <person name="Zhao F."/>
            <person name="Cao W."/>
        </authorList>
    </citation>
    <scope>NUCLEOTIDE SEQUENCE</scope>
    <source>
        <strain evidence="3">Rmic-2018</strain>
        <tissue evidence="3">Larvae</tissue>
    </source>
</reference>
<keyword evidence="1" id="KW-1015">Disulfide bond</keyword>
<reference evidence="3" key="1">
    <citation type="journal article" date="2020" name="Cell">
        <title>Large-Scale Comparative Analyses of Tick Genomes Elucidate Their Genetic Diversity and Vector Capacities.</title>
        <authorList>
            <consortium name="Tick Genome and Microbiome Consortium (TIGMIC)"/>
            <person name="Jia N."/>
            <person name="Wang J."/>
            <person name="Shi W."/>
            <person name="Du L."/>
            <person name="Sun Y."/>
            <person name="Zhan W."/>
            <person name="Jiang J.F."/>
            <person name="Wang Q."/>
            <person name="Zhang B."/>
            <person name="Ji P."/>
            <person name="Bell-Sakyi L."/>
            <person name="Cui X.M."/>
            <person name="Yuan T.T."/>
            <person name="Jiang B.G."/>
            <person name="Yang W.F."/>
            <person name="Lam T.T."/>
            <person name="Chang Q.C."/>
            <person name="Ding S.J."/>
            <person name="Wang X.J."/>
            <person name="Zhu J.G."/>
            <person name="Ruan X.D."/>
            <person name="Zhao L."/>
            <person name="Wei J.T."/>
            <person name="Ye R.Z."/>
            <person name="Que T.C."/>
            <person name="Du C.H."/>
            <person name="Zhou Y.H."/>
            <person name="Cheng J.X."/>
            <person name="Dai P.F."/>
            <person name="Guo W.B."/>
            <person name="Han X.H."/>
            <person name="Huang E.J."/>
            <person name="Li L.F."/>
            <person name="Wei W."/>
            <person name="Gao Y.C."/>
            <person name="Liu J.Z."/>
            <person name="Shao H.Z."/>
            <person name="Wang X."/>
            <person name="Wang C.C."/>
            <person name="Yang T.C."/>
            <person name="Huo Q.B."/>
            <person name="Li W."/>
            <person name="Chen H.Y."/>
            <person name="Chen S.E."/>
            <person name="Zhou L.G."/>
            <person name="Ni X.B."/>
            <person name="Tian J.H."/>
            <person name="Sheng Y."/>
            <person name="Liu T."/>
            <person name="Pan Y.S."/>
            <person name="Xia L.Y."/>
            <person name="Li J."/>
            <person name="Zhao F."/>
            <person name="Cao W.C."/>
        </authorList>
    </citation>
    <scope>NUCLEOTIDE SEQUENCE</scope>
    <source>
        <strain evidence="3">Rmic-2018</strain>
    </source>
</reference>
<keyword evidence="4" id="KW-1185">Reference proteome</keyword>
<sequence length="438" mass="49295">MAEDAVTAFYRQLPSALKGPKNHPENLVLQLERKSSRVLEQEEVQVLQARFVSKYDAKLHCLRGVRLFHSKKEAEAYNRQNAVEHVDVMFEANADDPIVSYRIVYISSETSRIIRFLLRHFSVVCQEDVPVIATGYFKPNEQETEQRVELVRVGNLEERRQQLALRARDQHFVKGVMRISCIMDVPELGRRVAEKLVTRATAPHLRPENQEEGGVVLSVPSIVILDSGFWLNCSSAGAHSIHWLKDGQEFYEYSSTESSTPNIDNSVPGIHVNEDVSYRGHVYLSHSELATEGTYTCKVKLPSYRTKVSEKKLQVYALPSNDPEIQNLQTAYKIGDAINVTCSNGPSKPAPILTWYVNGSRVDENVTDRAEIPTGKGTFYAMARLELPAEPTLTSNKSLMLRCQAYIGEEYSSSAERLIDIVPPRAWAGSFGMFSLEG</sequence>
<dbReference type="PANTHER" id="PTHR21261">
    <property type="entry name" value="BEAT PROTEIN"/>
    <property type="match status" value="1"/>
</dbReference>
<dbReference type="InterPro" id="IPR013162">
    <property type="entry name" value="CD80_C2-set"/>
</dbReference>
<dbReference type="PROSITE" id="PS50835">
    <property type="entry name" value="IG_LIKE"/>
    <property type="match status" value="2"/>
</dbReference>
<feature type="domain" description="Ig-like" evidence="2">
    <location>
        <begin position="203"/>
        <end position="314"/>
    </location>
</feature>
<dbReference type="EMBL" id="JABSTU010000010">
    <property type="protein sequence ID" value="KAH8019715.1"/>
    <property type="molecule type" value="Genomic_DNA"/>
</dbReference>
<dbReference type="Gene3D" id="2.60.40.10">
    <property type="entry name" value="Immunoglobulins"/>
    <property type="match status" value="2"/>
</dbReference>
<protein>
    <recommendedName>
        <fullName evidence="2">Ig-like domain-containing protein</fullName>
    </recommendedName>
</protein>
<name>A0A9J6DCJ0_RHIMP</name>
<dbReference type="InterPro" id="IPR036179">
    <property type="entry name" value="Ig-like_dom_sf"/>
</dbReference>
<comment type="caution">
    <text evidence="3">The sequence shown here is derived from an EMBL/GenBank/DDBJ whole genome shotgun (WGS) entry which is preliminary data.</text>
</comment>
<feature type="domain" description="Ig-like" evidence="2">
    <location>
        <begin position="323"/>
        <end position="420"/>
    </location>
</feature>
<evidence type="ECO:0000313" key="4">
    <source>
        <dbReference type="Proteomes" id="UP000821866"/>
    </source>
</evidence>
<dbReference type="AlphaFoldDB" id="A0A9J6DCJ0"/>
<dbReference type="PANTHER" id="PTHR21261:SF15">
    <property type="entry name" value="BEATEN PATH IIIA, ISOFORM D-RELATED"/>
    <property type="match status" value="1"/>
</dbReference>
<organism evidence="3 4">
    <name type="scientific">Rhipicephalus microplus</name>
    <name type="common">Cattle tick</name>
    <name type="synonym">Boophilus microplus</name>
    <dbReference type="NCBI Taxonomy" id="6941"/>
    <lineage>
        <taxon>Eukaryota</taxon>
        <taxon>Metazoa</taxon>
        <taxon>Ecdysozoa</taxon>
        <taxon>Arthropoda</taxon>
        <taxon>Chelicerata</taxon>
        <taxon>Arachnida</taxon>
        <taxon>Acari</taxon>
        <taxon>Parasitiformes</taxon>
        <taxon>Ixodida</taxon>
        <taxon>Ixodoidea</taxon>
        <taxon>Ixodidae</taxon>
        <taxon>Rhipicephalinae</taxon>
        <taxon>Rhipicephalus</taxon>
        <taxon>Boophilus</taxon>
    </lineage>
</organism>
<dbReference type="InterPro" id="IPR007110">
    <property type="entry name" value="Ig-like_dom"/>
</dbReference>
<evidence type="ECO:0000259" key="2">
    <source>
        <dbReference type="PROSITE" id="PS50835"/>
    </source>
</evidence>
<dbReference type="Proteomes" id="UP000821866">
    <property type="component" value="Chromosome 8"/>
</dbReference>
<evidence type="ECO:0000313" key="3">
    <source>
        <dbReference type="EMBL" id="KAH8019715.1"/>
    </source>
</evidence>
<dbReference type="VEuPathDB" id="VectorBase:LOC119175789"/>
<accession>A0A9J6DCJ0</accession>
<evidence type="ECO:0000256" key="1">
    <source>
        <dbReference type="ARBA" id="ARBA00023157"/>
    </source>
</evidence>
<dbReference type="InterPro" id="IPR013783">
    <property type="entry name" value="Ig-like_fold"/>
</dbReference>
<dbReference type="Pfam" id="PF08205">
    <property type="entry name" value="C2-set_2"/>
    <property type="match status" value="1"/>
</dbReference>
<proteinExistence type="predicted"/>
<gene>
    <name evidence="3" type="ORF">HPB51_021037</name>
</gene>
<dbReference type="SUPFAM" id="SSF48726">
    <property type="entry name" value="Immunoglobulin"/>
    <property type="match status" value="2"/>
</dbReference>